<protein>
    <submittedName>
        <fullName evidence="2">Uncharacterized protein</fullName>
    </submittedName>
</protein>
<proteinExistence type="predicted"/>
<evidence type="ECO:0000313" key="3">
    <source>
        <dbReference type="Proteomes" id="UP000217199"/>
    </source>
</evidence>
<dbReference type="InParanoid" id="A0A286UDC2"/>
<gene>
    <name evidence="2" type="ORF">PNOK_0609800</name>
</gene>
<feature type="compositionally biased region" description="Basic and acidic residues" evidence="1">
    <location>
        <begin position="447"/>
        <end position="466"/>
    </location>
</feature>
<dbReference type="EMBL" id="NBII01000006">
    <property type="protein sequence ID" value="PAV17612.1"/>
    <property type="molecule type" value="Genomic_DNA"/>
</dbReference>
<sequence>MEGKKYPLCDLGDDIEYILNNYDEMIEFGVELQEALWGEMSPLSSITDGNQSVHSPSSNGTCVESTSFLDECPLFEDTTTVDVQAQSHTQDILSINDPVSNSGYDLLSLPYPQLSESLSYPECYIPPEENCVSDVNVQHDTSAADGDTVSISTPSDIARSCGSSDCDDVVYTADCSGPVRDGIRRRPGKEVGPPIEEAEDGGCVKESASVKGWLEKAIRHYGSTFDRCTEGETSSQGARQNEFVYEQSGQGNISKFRFILEQFPFIDMSSSVGRFTKRTILQINDRCGIPITYRDYFFRSKNALEGPFGKPHICLFNRGKSKEDNRPCGAVLHSKNEVSNHFAKKHNLTDEDKKGWRCPEEKCRERHRDGPQWQMKRGNAISTIIRHISGDLIDHSCPIDGCGMQISGSRTENCRRHWDRCHRKDNKEKNEEETVSVSVSESEGEEGEGKGKEGEKRKENDRDENGKRKRQRKQ</sequence>
<feature type="region of interest" description="Disordered" evidence="1">
    <location>
        <begin position="425"/>
        <end position="474"/>
    </location>
</feature>
<evidence type="ECO:0000256" key="1">
    <source>
        <dbReference type="SAM" id="MobiDB-lite"/>
    </source>
</evidence>
<evidence type="ECO:0000313" key="2">
    <source>
        <dbReference type="EMBL" id="PAV17612.1"/>
    </source>
</evidence>
<keyword evidence="3" id="KW-1185">Reference proteome</keyword>
<dbReference type="Proteomes" id="UP000217199">
    <property type="component" value="Unassembled WGS sequence"/>
</dbReference>
<name>A0A286UDC2_9AGAM</name>
<accession>A0A286UDC2</accession>
<comment type="caution">
    <text evidence="2">The sequence shown here is derived from an EMBL/GenBank/DDBJ whole genome shotgun (WGS) entry which is preliminary data.</text>
</comment>
<organism evidence="2 3">
    <name type="scientific">Pyrrhoderma noxium</name>
    <dbReference type="NCBI Taxonomy" id="2282107"/>
    <lineage>
        <taxon>Eukaryota</taxon>
        <taxon>Fungi</taxon>
        <taxon>Dikarya</taxon>
        <taxon>Basidiomycota</taxon>
        <taxon>Agaricomycotina</taxon>
        <taxon>Agaricomycetes</taxon>
        <taxon>Hymenochaetales</taxon>
        <taxon>Hymenochaetaceae</taxon>
        <taxon>Pyrrhoderma</taxon>
    </lineage>
</organism>
<dbReference type="AlphaFoldDB" id="A0A286UDC2"/>
<reference evidence="2 3" key="1">
    <citation type="journal article" date="2017" name="Mol. Ecol.">
        <title>Comparative and population genomic landscape of Phellinus noxius: A hypervariable fungus causing root rot in trees.</title>
        <authorList>
            <person name="Chung C.L."/>
            <person name="Lee T.J."/>
            <person name="Akiba M."/>
            <person name="Lee H.H."/>
            <person name="Kuo T.H."/>
            <person name="Liu D."/>
            <person name="Ke H.M."/>
            <person name="Yokoi T."/>
            <person name="Roa M.B."/>
            <person name="Lu M.J."/>
            <person name="Chang Y.Y."/>
            <person name="Ann P.J."/>
            <person name="Tsai J.N."/>
            <person name="Chen C.Y."/>
            <person name="Tzean S.S."/>
            <person name="Ota Y."/>
            <person name="Hattori T."/>
            <person name="Sahashi N."/>
            <person name="Liou R.F."/>
            <person name="Kikuchi T."/>
            <person name="Tsai I.J."/>
        </authorList>
    </citation>
    <scope>NUCLEOTIDE SEQUENCE [LARGE SCALE GENOMIC DNA]</scope>
    <source>
        <strain evidence="2 3">FFPRI411160</strain>
    </source>
</reference>
<feature type="region of interest" description="Disordered" evidence="1">
    <location>
        <begin position="182"/>
        <end position="201"/>
    </location>
</feature>